<evidence type="ECO:0000256" key="1">
    <source>
        <dbReference type="ARBA" id="ARBA00004651"/>
    </source>
</evidence>
<keyword evidence="3 7" id="KW-0812">Transmembrane</keyword>
<feature type="compositionally biased region" description="Pro residues" evidence="6">
    <location>
        <begin position="1"/>
        <end position="44"/>
    </location>
</feature>
<dbReference type="PANTHER" id="PTHR36115">
    <property type="entry name" value="PROLINE-RICH ANTIGEN HOMOLOG-RELATED"/>
    <property type="match status" value="1"/>
</dbReference>
<evidence type="ECO:0000256" key="6">
    <source>
        <dbReference type="SAM" id="MobiDB-lite"/>
    </source>
</evidence>
<evidence type="ECO:0000313" key="9">
    <source>
        <dbReference type="EMBL" id="MBM6401486.1"/>
    </source>
</evidence>
<feature type="domain" description="RDD" evidence="8">
    <location>
        <begin position="90"/>
        <end position="237"/>
    </location>
</feature>
<evidence type="ECO:0000313" key="10">
    <source>
        <dbReference type="Proteomes" id="UP001430172"/>
    </source>
</evidence>
<keyword evidence="5 7" id="KW-0472">Membrane</keyword>
<feature type="compositionally biased region" description="Low complexity" evidence="6">
    <location>
        <begin position="45"/>
        <end position="64"/>
    </location>
</feature>
<evidence type="ECO:0000256" key="7">
    <source>
        <dbReference type="SAM" id="Phobius"/>
    </source>
</evidence>
<feature type="transmembrane region" description="Helical" evidence="7">
    <location>
        <begin position="145"/>
        <end position="167"/>
    </location>
</feature>
<organism evidence="9 10">
    <name type="scientific">Phycicoccus sonneratiae</name>
    <dbReference type="NCBI Taxonomy" id="2807628"/>
    <lineage>
        <taxon>Bacteria</taxon>
        <taxon>Bacillati</taxon>
        <taxon>Actinomycetota</taxon>
        <taxon>Actinomycetes</taxon>
        <taxon>Micrococcales</taxon>
        <taxon>Intrasporangiaceae</taxon>
        <taxon>Phycicoccus</taxon>
    </lineage>
</organism>
<dbReference type="InterPro" id="IPR010432">
    <property type="entry name" value="RDD"/>
</dbReference>
<reference evidence="9" key="1">
    <citation type="submission" date="2021-02" db="EMBL/GenBank/DDBJ databases">
        <title>Phycicoccus sp. MQZ13P-5T, whole genome shotgun sequence.</title>
        <authorList>
            <person name="Tuo L."/>
        </authorList>
    </citation>
    <scope>NUCLEOTIDE SEQUENCE</scope>
    <source>
        <strain evidence="9">MQZ13P-5</strain>
    </source>
</reference>
<proteinExistence type="predicted"/>
<feature type="transmembrane region" description="Helical" evidence="7">
    <location>
        <begin position="97"/>
        <end position="125"/>
    </location>
</feature>
<keyword evidence="2" id="KW-1003">Cell membrane</keyword>
<evidence type="ECO:0000256" key="2">
    <source>
        <dbReference type="ARBA" id="ARBA00022475"/>
    </source>
</evidence>
<dbReference type="RefSeq" id="WP_204131955.1">
    <property type="nucleotide sequence ID" value="NZ_JAFDVD010000015.1"/>
</dbReference>
<dbReference type="InterPro" id="IPR051791">
    <property type="entry name" value="Pra-immunoreactive"/>
</dbReference>
<evidence type="ECO:0000259" key="8">
    <source>
        <dbReference type="Pfam" id="PF06271"/>
    </source>
</evidence>
<feature type="region of interest" description="Disordered" evidence="6">
    <location>
        <begin position="1"/>
        <end position="69"/>
    </location>
</feature>
<evidence type="ECO:0000256" key="4">
    <source>
        <dbReference type="ARBA" id="ARBA00022989"/>
    </source>
</evidence>
<comment type="subcellular location">
    <subcellularLocation>
        <location evidence="1">Cell membrane</location>
        <topology evidence="1">Multi-pass membrane protein</topology>
    </subcellularLocation>
</comment>
<keyword evidence="10" id="KW-1185">Reference proteome</keyword>
<gene>
    <name evidence="9" type="ORF">JQN70_13890</name>
</gene>
<accession>A0ABS2CQS6</accession>
<evidence type="ECO:0000256" key="3">
    <source>
        <dbReference type="ARBA" id="ARBA00022692"/>
    </source>
</evidence>
<comment type="caution">
    <text evidence="9">The sequence shown here is derived from an EMBL/GenBank/DDBJ whole genome shotgun (WGS) entry which is preliminary data.</text>
</comment>
<dbReference type="Pfam" id="PF06271">
    <property type="entry name" value="RDD"/>
    <property type="match status" value="1"/>
</dbReference>
<sequence>MSEQPPPTDPSREPQPPAPEPPAPPQPAAPQPPAPAPAPPPAQPPYGQAPAGYGPPAQNPYGGATADPWAAQRSMQPGHLGYVEAHFGPVASFGDRVLALLVDGLLSLVALGPMLIGIPFIVAGAPDSTGYDDYGYQTYGDANGGLIAVGVSLVVLGFLVGLGVQLWNRVFRMGRTGQSVGKKAMGLRLLDARTGQPIGAGMCFLRELVSGLVNQVIYLSYLWMLWDDDKQTIADKAVHSTVVKVPKA</sequence>
<protein>
    <submittedName>
        <fullName evidence="9">RDD family protein</fullName>
    </submittedName>
</protein>
<keyword evidence="4 7" id="KW-1133">Transmembrane helix</keyword>
<evidence type="ECO:0000256" key="5">
    <source>
        <dbReference type="ARBA" id="ARBA00023136"/>
    </source>
</evidence>
<name>A0ABS2CQS6_9MICO</name>
<dbReference type="Proteomes" id="UP001430172">
    <property type="component" value="Unassembled WGS sequence"/>
</dbReference>
<dbReference type="EMBL" id="JAFDVD010000015">
    <property type="protein sequence ID" value="MBM6401486.1"/>
    <property type="molecule type" value="Genomic_DNA"/>
</dbReference>